<name>A0A1X7SES8_AMPQE</name>
<organism evidence="1">
    <name type="scientific">Amphimedon queenslandica</name>
    <name type="common">Sponge</name>
    <dbReference type="NCBI Taxonomy" id="400682"/>
    <lineage>
        <taxon>Eukaryota</taxon>
        <taxon>Metazoa</taxon>
        <taxon>Porifera</taxon>
        <taxon>Demospongiae</taxon>
        <taxon>Heteroscleromorpha</taxon>
        <taxon>Haplosclerida</taxon>
        <taxon>Niphatidae</taxon>
        <taxon>Amphimedon</taxon>
    </lineage>
</organism>
<sequence length="26" mass="3514">MPLEFLYFFKFYSFFWIAWEHLQIYF</sequence>
<reference evidence="1" key="1">
    <citation type="submission" date="2017-05" db="UniProtKB">
        <authorList>
            <consortium name="EnsemblMetazoa"/>
        </authorList>
    </citation>
    <scope>IDENTIFICATION</scope>
</reference>
<evidence type="ECO:0000313" key="1">
    <source>
        <dbReference type="EnsemblMetazoa" id="Aqu2.1.00558_001"/>
    </source>
</evidence>
<dbReference type="AlphaFoldDB" id="A0A1X7SES8"/>
<dbReference type="InParanoid" id="A0A1X7SES8"/>
<accession>A0A1X7SES8</accession>
<proteinExistence type="predicted"/>
<protein>
    <submittedName>
        <fullName evidence="1">Uncharacterized protein</fullName>
    </submittedName>
</protein>
<dbReference type="EnsemblMetazoa" id="Aqu2.1.00558_001">
    <property type="protein sequence ID" value="Aqu2.1.00558_001"/>
    <property type="gene ID" value="Aqu2.1.00558"/>
</dbReference>